<dbReference type="EMBL" id="BAAADE010000005">
    <property type="protein sequence ID" value="GAA0607945.1"/>
    <property type="molecule type" value="Genomic_DNA"/>
</dbReference>
<comment type="caution">
    <text evidence="1">The sequence shown here is derived from an EMBL/GenBank/DDBJ whole genome shotgun (WGS) entry which is preliminary data.</text>
</comment>
<dbReference type="RefSeq" id="WP_343805979.1">
    <property type="nucleotide sequence ID" value="NZ_BAAADE010000005.1"/>
</dbReference>
<evidence type="ECO:0000313" key="2">
    <source>
        <dbReference type="Proteomes" id="UP001424441"/>
    </source>
</evidence>
<sequence length="143" mass="15454">MMLEPSLAMKISKAIPRLASDIDGEVVATANAIVRVLGSAGLSIHDLAAAVYSDEESQKPSGSFGLTEPAPYFGEPVYVPSLGMFWIDKNGRLGERDVVRMHDLGGELYLAVLDGAMTVIPKTVKPERIVDRSKIEQIIWGKA</sequence>
<proteinExistence type="predicted"/>
<organism evidence="1 2">
    <name type="scientific">Paenochrobactrum glaciei</name>
    <dbReference type="NCBI Taxonomy" id="486407"/>
    <lineage>
        <taxon>Bacteria</taxon>
        <taxon>Pseudomonadati</taxon>
        <taxon>Pseudomonadota</taxon>
        <taxon>Alphaproteobacteria</taxon>
        <taxon>Hyphomicrobiales</taxon>
        <taxon>Brucellaceae</taxon>
        <taxon>Paenochrobactrum</taxon>
    </lineage>
</organism>
<protein>
    <submittedName>
        <fullName evidence="1">Uncharacterized protein</fullName>
    </submittedName>
</protein>
<keyword evidence="2" id="KW-1185">Reference proteome</keyword>
<name>A0ABN1GBI6_9HYPH</name>
<gene>
    <name evidence="1" type="ORF">GCM10008943_24350</name>
</gene>
<reference evidence="1 2" key="1">
    <citation type="journal article" date="2019" name="Int. J. Syst. Evol. Microbiol.">
        <title>The Global Catalogue of Microorganisms (GCM) 10K type strain sequencing project: providing services to taxonomists for standard genome sequencing and annotation.</title>
        <authorList>
            <consortium name="The Broad Institute Genomics Platform"/>
            <consortium name="The Broad Institute Genome Sequencing Center for Infectious Disease"/>
            <person name="Wu L."/>
            <person name="Ma J."/>
        </authorList>
    </citation>
    <scope>NUCLEOTIDE SEQUENCE [LARGE SCALE GENOMIC DNA]</scope>
    <source>
        <strain evidence="1 2">JCM 15115</strain>
    </source>
</reference>
<dbReference type="Proteomes" id="UP001424441">
    <property type="component" value="Unassembled WGS sequence"/>
</dbReference>
<accession>A0ABN1GBI6</accession>
<evidence type="ECO:0000313" key="1">
    <source>
        <dbReference type="EMBL" id="GAA0607945.1"/>
    </source>
</evidence>